<feature type="transmembrane region" description="Helical" evidence="1">
    <location>
        <begin position="12"/>
        <end position="37"/>
    </location>
</feature>
<reference evidence="2 3" key="1">
    <citation type="submission" date="2021-08" db="EMBL/GenBank/DDBJ databases">
        <title>Draft genome sequence of Spirulina subsalsa with high tolerance to salinity and hype-accumulation of phycocyanin.</title>
        <authorList>
            <person name="Pei H."/>
            <person name="Jiang L."/>
        </authorList>
    </citation>
    <scope>NUCLEOTIDE SEQUENCE [LARGE SCALE GENOMIC DNA]</scope>
    <source>
        <strain evidence="2 3">FACHB-351</strain>
    </source>
</reference>
<keyword evidence="1" id="KW-0812">Transmembrane</keyword>
<name>A0ABT3L7V7_9CYAN</name>
<evidence type="ECO:0008006" key="4">
    <source>
        <dbReference type="Google" id="ProtNLM"/>
    </source>
</evidence>
<organism evidence="2 3">
    <name type="scientific">Spirulina subsalsa FACHB-351</name>
    <dbReference type="NCBI Taxonomy" id="234711"/>
    <lineage>
        <taxon>Bacteria</taxon>
        <taxon>Bacillati</taxon>
        <taxon>Cyanobacteriota</taxon>
        <taxon>Cyanophyceae</taxon>
        <taxon>Spirulinales</taxon>
        <taxon>Spirulinaceae</taxon>
        <taxon>Spirulina</taxon>
    </lineage>
</organism>
<keyword evidence="3" id="KW-1185">Reference proteome</keyword>
<accession>A0ABT3L7V7</accession>
<dbReference type="RefSeq" id="WP_265265433.1">
    <property type="nucleotide sequence ID" value="NZ_JAIHOM010000078.1"/>
</dbReference>
<keyword evidence="1" id="KW-0472">Membrane</keyword>
<evidence type="ECO:0000256" key="1">
    <source>
        <dbReference type="SAM" id="Phobius"/>
    </source>
</evidence>
<proteinExistence type="predicted"/>
<dbReference type="Proteomes" id="UP001526426">
    <property type="component" value="Unassembled WGS sequence"/>
</dbReference>
<sequence length="153" mass="17649">MSRRSTLHRKSYEVELFPFLSVLACTIGTLILLIIVITTQTFSEDKEVRIIARTEDGQNQRKIPRYIDCRGDGIVLHPQETFIPANEINQRNRELAQLLSEVKANQEREYLIVAVRPSGIQVFNQVRDLVEAQGIDLGYEPIEENWTLRIETP</sequence>
<gene>
    <name evidence="2" type="ORF">K4A83_15005</name>
</gene>
<protein>
    <recommendedName>
        <fullName evidence="4">Biopolymer transporter ExbD</fullName>
    </recommendedName>
</protein>
<keyword evidence="1" id="KW-1133">Transmembrane helix</keyword>
<comment type="caution">
    <text evidence="2">The sequence shown here is derived from an EMBL/GenBank/DDBJ whole genome shotgun (WGS) entry which is preliminary data.</text>
</comment>
<evidence type="ECO:0000313" key="2">
    <source>
        <dbReference type="EMBL" id="MCW6037574.1"/>
    </source>
</evidence>
<dbReference type="EMBL" id="JAIHOM010000078">
    <property type="protein sequence ID" value="MCW6037574.1"/>
    <property type="molecule type" value="Genomic_DNA"/>
</dbReference>
<evidence type="ECO:0000313" key="3">
    <source>
        <dbReference type="Proteomes" id="UP001526426"/>
    </source>
</evidence>